<dbReference type="EMBL" id="CP065592">
    <property type="protein sequence ID" value="QPQ54554.1"/>
    <property type="molecule type" value="Genomic_DNA"/>
</dbReference>
<name>A0A7T2GIL0_9SPHN</name>
<dbReference type="CDD" id="cd07344">
    <property type="entry name" value="M48_yhfN_like"/>
    <property type="match status" value="1"/>
</dbReference>
<dbReference type="Pfam" id="PF01863">
    <property type="entry name" value="YgjP-like"/>
    <property type="match status" value="1"/>
</dbReference>
<evidence type="ECO:0000313" key="3">
    <source>
        <dbReference type="Proteomes" id="UP000594873"/>
    </source>
</evidence>
<gene>
    <name evidence="2" type="ORF">IC614_09455</name>
</gene>
<dbReference type="InterPro" id="IPR053136">
    <property type="entry name" value="UTP_pyrophosphatase-like"/>
</dbReference>
<dbReference type="AlphaFoldDB" id="A0A7T2GIL0"/>
<dbReference type="Gene3D" id="3.30.2010.10">
    <property type="entry name" value="Metalloproteases ('zincins'), catalytic domain"/>
    <property type="match status" value="1"/>
</dbReference>
<dbReference type="Proteomes" id="UP000594873">
    <property type="component" value="Chromosome"/>
</dbReference>
<dbReference type="KEGG" id="sflv:IC614_09455"/>
<dbReference type="PANTHER" id="PTHR30399">
    <property type="entry name" value="UNCHARACTERIZED PROTEIN YGJP"/>
    <property type="match status" value="1"/>
</dbReference>
<feature type="domain" description="YgjP-like metallopeptidase" evidence="1">
    <location>
        <begin position="24"/>
        <end position="221"/>
    </location>
</feature>
<accession>A0A7T2GIL0</accession>
<reference evidence="2 3" key="1">
    <citation type="submission" date="2020-11" db="EMBL/GenBank/DDBJ databases">
        <title>Genome seq and assembly of Sphingosinicella sp.</title>
        <authorList>
            <person name="Chhetri G."/>
        </authorList>
    </citation>
    <scope>NUCLEOTIDE SEQUENCE [LARGE SCALE GENOMIC DNA]</scope>
    <source>
        <strain evidence="2 3">UDD2</strain>
    </source>
</reference>
<dbReference type="InterPro" id="IPR002725">
    <property type="entry name" value="YgjP-like_metallopeptidase"/>
</dbReference>
<proteinExistence type="predicted"/>
<organism evidence="2 3">
    <name type="scientific">Allosphingosinicella flava</name>
    <dbReference type="NCBI Taxonomy" id="2771430"/>
    <lineage>
        <taxon>Bacteria</taxon>
        <taxon>Pseudomonadati</taxon>
        <taxon>Pseudomonadota</taxon>
        <taxon>Alphaproteobacteria</taxon>
        <taxon>Sphingomonadales</taxon>
        <taxon>Sphingomonadaceae</taxon>
        <taxon>Allosphingosinicella</taxon>
    </lineage>
</organism>
<evidence type="ECO:0000259" key="1">
    <source>
        <dbReference type="Pfam" id="PF01863"/>
    </source>
</evidence>
<sequence length="232" mass="25454">MIFRRPGPAVPEGMTLKVSARAKAMRLRVDSRTGAVVLTVPKRISARRALAWAATQADWIARTQAAVPPAMPLVPGAPIPFRGIEHRIFWDPRLARTPCAEEGVIRLGGPEDAVEARLLRWLRRQALDILTADTALFARRAGVTVGRVGTGDTVSRWGSCSASGDIRYSWRLILAPDWVRQATAAHEVAHRVHMNHGPAFHALVAEIFGADPSPAREWLRRNGAALHRVGRT</sequence>
<evidence type="ECO:0000313" key="2">
    <source>
        <dbReference type="EMBL" id="QPQ54554.1"/>
    </source>
</evidence>
<dbReference type="PANTHER" id="PTHR30399:SF1">
    <property type="entry name" value="UTP PYROPHOSPHATASE"/>
    <property type="match status" value="1"/>
</dbReference>
<protein>
    <submittedName>
        <fullName evidence="2">M48 family metallopeptidase</fullName>
    </submittedName>
</protein>
<keyword evidence="3" id="KW-1185">Reference proteome</keyword>